<evidence type="ECO:0000313" key="3">
    <source>
        <dbReference type="RefSeq" id="XP_060667197.1"/>
    </source>
</evidence>
<evidence type="ECO:0000259" key="1">
    <source>
        <dbReference type="Pfam" id="PF13966"/>
    </source>
</evidence>
<organism evidence="2 3">
    <name type="scientific">Ziziphus jujuba</name>
    <name type="common">Chinese jujube</name>
    <name type="synonym">Ziziphus sativa</name>
    <dbReference type="NCBI Taxonomy" id="326968"/>
    <lineage>
        <taxon>Eukaryota</taxon>
        <taxon>Viridiplantae</taxon>
        <taxon>Streptophyta</taxon>
        <taxon>Embryophyta</taxon>
        <taxon>Tracheophyta</taxon>
        <taxon>Spermatophyta</taxon>
        <taxon>Magnoliopsida</taxon>
        <taxon>eudicotyledons</taxon>
        <taxon>Gunneridae</taxon>
        <taxon>Pentapetalae</taxon>
        <taxon>rosids</taxon>
        <taxon>fabids</taxon>
        <taxon>Rosales</taxon>
        <taxon>Rhamnaceae</taxon>
        <taxon>Paliureae</taxon>
        <taxon>Ziziphus</taxon>
    </lineage>
</organism>
<reference evidence="3" key="1">
    <citation type="submission" date="2025-08" db="UniProtKB">
        <authorList>
            <consortium name="RefSeq"/>
        </authorList>
    </citation>
    <scope>IDENTIFICATION</scope>
    <source>
        <tissue evidence="3">Seedling</tissue>
    </source>
</reference>
<feature type="domain" description="Reverse transcriptase zinc-binding" evidence="1">
    <location>
        <begin position="101"/>
        <end position="187"/>
    </location>
</feature>
<sequence>MKTKPLLAKGLCFRVGRGDSVNIWEDRWVPNLPNFLSKPRITSESTIGMVSSLKLSNDQWNHDWPESLFEYESAKCIKENFWANNDQADKIIWIGIKSGSFKVKLAYNMDVEGEVRNEQWWKFLWESRIHKRTKFFLWNLTNVGLPLFSNLIFRGLSLDNVECPHGCQAVETELHLFFHCKIAKRLWFVSPWGIRWKSFDNHDIFTLLKCISNLEASLPVHQEDKANFFMFSALTLEHIWWIHNKVIHGGRAESFELAPEVVMKRFKELKNAIRHDVSDKHPQTIDINCFLSGWRKPPEGVIKLNSDATIRTSGSHLTVIARTSRGNVLHIQAFKSNVNVLEITELKAILKAIQVAKFFNWSNI</sequence>
<accession>A0ABM3ZRT9</accession>
<dbReference type="Pfam" id="PF13966">
    <property type="entry name" value="zf-RVT"/>
    <property type="match status" value="1"/>
</dbReference>
<keyword evidence="2" id="KW-1185">Reference proteome</keyword>
<proteinExistence type="predicted"/>
<dbReference type="Proteomes" id="UP001652623">
    <property type="component" value="Chromosome 9"/>
</dbReference>
<gene>
    <name evidence="3" type="primary">LOC132799409</name>
</gene>
<dbReference type="GeneID" id="132799409"/>
<dbReference type="InterPro" id="IPR026960">
    <property type="entry name" value="RVT-Znf"/>
</dbReference>
<name>A0ABM3ZRT9_ZIZJJ</name>
<evidence type="ECO:0000313" key="2">
    <source>
        <dbReference type="Proteomes" id="UP001652623"/>
    </source>
</evidence>
<protein>
    <submittedName>
        <fullName evidence="3">Uncharacterized protein LOC132799409</fullName>
    </submittedName>
</protein>
<dbReference type="RefSeq" id="XP_060667197.1">
    <property type="nucleotide sequence ID" value="XM_060811214.1"/>
</dbReference>